<gene>
    <name evidence="4" type="ORF">BLA60_04850</name>
</gene>
<dbReference type="NCBIfam" id="TIGR04444">
    <property type="entry name" value="chori_FkbO_Hyg5"/>
    <property type="match status" value="1"/>
</dbReference>
<dbReference type="Proteomes" id="UP000185696">
    <property type="component" value="Unassembled WGS sequence"/>
</dbReference>
<organism evidence="4 5">
    <name type="scientific">Actinophytocola xinjiangensis</name>
    <dbReference type="NCBI Taxonomy" id="485602"/>
    <lineage>
        <taxon>Bacteria</taxon>
        <taxon>Bacillati</taxon>
        <taxon>Actinomycetota</taxon>
        <taxon>Actinomycetes</taxon>
        <taxon>Pseudonocardiales</taxon>
        <taxon>Pseudonocardiaceae</taxon>
    </lineage>
</organism>
<feature type="binding site" evidence="2">
    <location>
        <position position="134"/>
    </location>
    <ligand>
        <name>substrate</name>
    </ligand>
</feature>
<dbReference type="InterPro" id="IPR031038">
    <property type="entry name" value="Chori_FkbO_Hyg5"/>
</dbReference>
<accession>A0A7Z0WT97</accession>
<comment type="caution">
    <text evidence="4">The sequence shown here is derived from an EMBL/GenBank/DDBJ whole genome shotgun (WGS) entry which is preliminary data.</text>
</comment>
<dbReference type="InterPro" id="IPR035959">
    <property type="entry name" value="RutC-like_sf"/>
</dbReference>
<feature type="active site" description="Proton acceptor" evidence="1">
    <location>
        <position position="319"/>
    </location>
</feature>
<protein>
    <recommendedName>
        <fullName evidence="3">Chorismatase FkbO/Hyg5-like N-terminal domain-containing protein</fullName>
    </recommendedName>
</protein>
<feature type="binding site" evidence="2">
    <location>
        <position position="193"/>
    </location>
    <ligand>
        <name>substrate</name>
    </ligand>
</feature>
<dbReference type="Pfam" id="PF21168">
    <property type="entry name" value="FkbO_Hyg5-like_N"/>
    <property type="match status" value="1"/>
</dbReference>
<keyword evidence="5" id="KW-1185">Reference proteome</keyword>
<reference evidence="4 5" key="1">
    <citation type="submission" date="2016-12" db="EMBL/GenBank/DDBJ databases">
        <title>The draft genome sequence of Actinophytocola xinjiangensis.</title>
        <authorList>
            <person name="Wang W."/>
            <person name="Yuan L."/>
        </authorList>
    </citation>
    <scope>NUCLEOTIDE SEQUENCE [LARGE SCALE GENOMIC DNA]</scope>
    <source>
        <strain evidence="4 5">CGMCC 4.4663</strain>
    </source>
</reference>
<dbReference type="Gene3D" id="3.30.1330.40">
    <property type="entry name" value="RutC-like"/>
    <property type="match status" value="1"/>
</dbReference>
<evidence type="ECO:0000256" key="1">
    <source>
        <dbReference type="PIRSR" id="PIRSR631038-1"/>
    </source>
</evidence>
<feature type="binding site" evidence="2">
    <location>
        <position position="206"/>
    </location>
    <ligand>
        <name>substrate</name>
    </ligand>
</feature>
<feature type="binding site" evidence="2">
    <location>
        <position position="141"/>
    </location>
    <ligand>
        <name>substrate</name>
    </ligand>
</feature>
<name>A0A7Z0WT97_9PSEU</name>
<evidence type="ECO:0000256" key="2">
    <source>
        <dbReference type="PIRSR" id="PIRSR631038-2"/>
    </source>
</evidence>
<feature type="domain" description="Chorismatase FkbO/Hyg5-like N-terminal" evidence="3">
    <location>
        <begin position="54"/>
        <end position="173"/>
    </location>
</feature>
<evidence type="ECO:0000259" key="3">
    <source>
        <dbReference type="Pfam" id="PF21168"/>
    </source>
</evidence>
<evidence type="ECO:0000313" key="4">
    <source>
        <dbReference type="EMBL" id="OLF14593.1"/>
    </source>
</evidence>
<dbReference type="SUPFAM" id="SSF55298">
    <property type="entry name" value="YjgF-like"/>
    <property type="match status" value="1"/>
</dbReference>
<proteinExistence type="predicted"/>
<dbReference type="AlphaFoldDB" id="A0A7Z0WT97"/>
<dbReference type="InterPro" id="IPR049368">
    <property type="entry name" value="FkbO_Hyg5-like_N"/>
</dbReference>
<dbReference type="EMBL" id="MSIF01000001">
    <property type="protein sequence ID" value="OLF14593.1"/>
    <property type="molecule type" value="Genomic_DNA"/>
</dbReference>
<dbReference type="CDD" id="cd06153">
    <property type="entry name" value="YjgF_YER057c_UK114_like_5"/>
    <property type="match status" value="1"/>
</dbReference>
<evidence type="ECO:0000313" key="5">
    <source>
        <dbReference type="Proteomes" id="UP000185696"/>
    </source>
</evidence>
<sequence>MTLHGLKDELTPDAGRHLLGVVDFTTKSREITIDSSCPRVSVQLATTISDGFSEVWTTARPVTPGRYGEISYAADGEFLFCAFHLPESHTYADATEAAYADALALTSSLGYRPFRIWHYIGSLNDLNADGLEVYRDFCVGRARVLERHGITHDMPAATVIGAHGGGIVCYLLAHRSGTQVNLENPRQVPAYHYPRQYGPKAPNFARATHLATCDGAAFVYVSGTAGILGHATMHEGDVAGQCRLALDNIAHVIGSGNMFAHDIGSCEGHALTDLSTVKIYVRHRADIPVVREICDAAISGTADVAYLNADICRSDLLVEVEGIVAVRPGP</sequence>